<protein>
    <submittedName>
        <fullName evidence="2">DUF559 domain-containing protein</fullName>
    </submittedName>
</protein>
<dbReference type="Pfam" id="PF04480">
    <property type="entry name" value="DUF559"/>
    <property type="match status" value="1"/>
</dbReference>
<accession>A0A3A5MD21</accession>
<proteinExistence type="predicted"/>
<dbReference type="Proteomes" id="UP000272015">
    <property type="component" value="Unassembled WGS sequence"/>
</dbReference>
<reference evidence="2 3" key="1">
    <citation type="submission" date="2018-09" db="EMBL/GenBank/DDBJ databases">
        <title>Novel species of Cryobacterium.</title>
        <authorList>
            <person name="Liu Q."/>
            <person name="Xin Y.-H."/>
        </authorList>
    </citation>
    <scope>NUCLEOTIDE SEQUENCE [LARGE SCALE GENOMIC DNA]</scope>
    <source>
        <strain evidence="2 3">Hh39</strain>
    </source>
</reference>
<dbReference type="InterPro" id="IPR011335">
    <property type="entry name" value="Restrct_endonuc-II-like"/>
</dbReference>
<keyword evidence="3" id="KW-1185">Reference proteome</keyword>
<comment type="caution">
    <text evidence="2">The sequence shown here is derived from an EMBL/GenBank/DDBJ whole genome shotgun (WGS) entry which is preliminary data.</text>
</comment>
<feature type="domain" description="DUF559" evidence="1">
    <location>
        <begin position="233"/>
        <end position="289"/>
    </location>
</feature>
<organism evidence="2 3">
    <name type="scientific">Cryobacterium melibiosiphilum</name>
    <dbReference type="NCBI Taxonomy" id="995039"/>
    <lineage>
        <taxon>Bacteria</taxon>
        <taxon>Bacillati</taxon>
        <taxon>Actinomycetota</taxon>
        <taxon>Actinomycetes</taxon>
        <taxon>Micrococcales</taxon>
        <taxon>Microbacteriaceae</taxon>
        <taxon>Cryobacterium</taxon>
    </lineage>
</organism>
<sequence length="306" mass="34002">MPRLVPLPDDFRSRPFSTREARARGVSLGRLRSADLLKPFPAVREVRTPTPSIDTACASYGERMPPSQSFSHATAARLHGLPLPRRVQAAGVIEVSVELPGQCPRVVGVRGHRVTAGSVRTVLVRGFRVAAPVDTWCQLASVLSLDELIVVGDALVRRQSPPATLPELRAAVADFAGHRGAKKLREALIWVRAGVDSPRETELRLLLVRAGLPEPEINGIIRNRLGVKIATGDIVYRRYKVLVEYDGGQHRTDEEQYHWDVDRLDAIMAEGWRVIRINKSHLRTRNRAVFKVEKALTSAGWVHGRE</sequence>
<evidence type="ECO:0000313" key="2">
    <source>
        <dbReference type="EMBL" id="RJT87372.1"/>
    </source>
</evidence>
<dbReference type="Gene3D" id="3.40.960.10">
    <property type="entry name" value="VSR Endonuclease"/>
    <property type="match status" value="1"/>
</dbReference>
<gene>
    <name evidence="2" type="ORF">D6T64_15165</name>
</gene>
<dbReference type="OrthoDB" id="3173471at2"/>
<name>A0A3A5MD21_9MICO</name>
<dbReference type="InterPro" id="IPR007569">
    <property type="entry name" value="DUF559"/>
</dbReference>
<dbReference type="EMBL" id="QZVS01000090">
    <property type="protein sequence ID" value="RJT87372.1"/>
    <property type="molecule type" value="Genomic_DNA"/>
</dbReference>
<dbReference type="RefSeq" id="WP_119975517.1">
    <property type="nucleotide sequence ID" value="NZ_JBHSQA010000003.1"/>
</dbReference>
<dbReference type="SUPFAM" id="SSF52980">
    <property type="entry name" value="Restriction endonuclease-like"/>
    <property type="match status" value="1"/>
</dbReference>
<evidence type="ECO:0000259" key="1">
    <source>
        <dbReference type="Pfam" id="PF04480"/>
    </source>
</evidence>
<dbReference type="AlphaFoldDB" id="A0A3A5MD21"/>
<evidence type="ECO:0000313" key="3">
    <source>
        <dbReference type="Proteomes" id="UP000272015"/>
    </source>
</evidence>